<accession>A0ABX8ZC43</accession>
<feature type="domain" description="Peptidase M16 C-terminal" evidence="5">
    <location>
        <begin position="698"/>
        <end position="879"/>
    </location>
</feature>
<dbReference type="RefSeq" id="WP_221421999.1">
    <property type="nucleotide sequence ID" value="NZ_CP081297.1"/>
</dbReference>
<protein>
    <submittedName>
        <fullName evidence="6">Insulinase family protein</fullName>
    </submittedName>
</protein>
<dbReference type="SUPFAM" id="SSF63411">
    <property type="entry name" value="LuxS/MPP-like metallohydrolase"/>
    <property type="match status" value="4"/>
</dbReference>
<dbReference type="InterPro" id="IPR011249">
    <property type="entry name" value="Metalloenz_LuxS/M16"/>
</dbReference>
<dbReference type="PANTHER" id="PTHR11851:SF49">
    <property type="entry name" value="MITOCHONDRIAL-PROCESSING PEPTIDASE SUBUNIT ALPHA"/>
    <property type="match status" value="1"/>
</dbReference>
<feature type="domain" description="Peptidase M16 N-terminal" evidence="4">
    <location>
        <begin position="68"/>
        <end position="191"/>
    </location>
</feature>
<name>A0ABX8ZC43_9SPHN</name>
<evidence type="ECO:0000313" key="6">
    <source>
        <dbReference type="EMBL" id="QZD86454.1"/>
    </source>
</evidence>
<dbReference type="InterPro" id="IPR011765">
    <property type="entry name" value="Pept_M16_N"/>
</dbReference>
<dbReference type="PANTHER" id="PTHR11851">
    <property type="entry name" value="METALLOPROTEASE"/>
    <property type="match status" value="1"/>
</dbReference>
<keyword evidence="2" id="KW-0378">Hydrolase</keyword>
<organism evidence="6 7">
    <name type="scientific">Qipengyuania psychrotolerans</name>
    <dbReference type="NCBI Taxonomy" id="2867238"/>
    <lineage>
        <taxon>Bacteria</taxon>
        <taxon>Pseudomonadati</taxon>
        <taxon>Pseudomonadota</taxon>
        <taxon>Alphaproteobacteria</taxon>
        <taxon>Sphingomonadales</taxon>
        <taxon>Erythrobacteraceae</taxon>
        <taxon>Qipengyuania</taxon>
    </lineage>
</organism>
<dbReference type="Pfam" id="PF05193">
    <property type="entry name" value="Peptidase_M16_C"/>
    <property type="match status" value="2"/>
</dbReference>
<feature type="chain" id="PRO_5045344845" evidence="3">
    <location>
        <begin position="24"/>
        <end position="968"/>
    </location>
</feature>
<keyword evidence="7" id="KW-1185">Reference proteome</keyword>
<keyword evidence="3" id="KW-0732">Signal</keyword>
<evidence type="ECO:0000256" key="2">
    <source>
        <dbReference type="ARBA" id="ARBA00023049"/>
    </source>
</evidence>
<evidence type="ECO:0000256" key="1">
    <source>
        <dbReference type="ARBA" id="ARBA00007261"/>
    </source>
</evidence>
<gene>
    <name evidence="6" type="ORF">K3166_09390</name>
</gene>
<evidence type="ECO:0000259" key="5">
    <source>
        <dbReference type="Pfam" id="PF05193"/>
    </source>
</evidence>
<keyword evidence="2" id="KW-0482">Metalloprotease</keyword>
<dbReference type="PROSITE" id="PS51257">
    <property type="entry name" value="PROKAR_LIPOPROTEIN"/>
    <property type="match status" value="1"/>
</dbReference>
<feature type="domain" description="Peptidase M16 N-terminal" evidence="4">
    <location>
        <begin position="549"/>
        <end position="658"/>
    </location>
</feature>
<feature type="domain" description="Peptidase M16 C-terminal" evidence="5">
    <location>
        <begin position="225"/>
        <end position="398"/>
    </location>
</feature>
<evidence type="ECO:0000256" key="3">
    <source>
        <dbReference type="SAM" id="SignalP"/>
    </source>
</evidence>
<feature type="signal peptide" evidence="3">
    <location>
        <begin position="1"/>
        <end position="23"/>
    </location>
</feature>
<evidence type="ECO:0000259" key="4">
    <source>
        <dbReference type="Pfam" id="PF00675"/>
    </source>
</evidence>
<proteinExistence type="inferred from homology"/>
<dbReference type="InterPro" id="IPR050361">
    <property type="entry name" value="MPP/UQCRC_Complex"/>
</dbReference>
<dbReference type="InterPro" id="IPR007863">
    <property type="entry name" value="Peptidase_M16_C"/>
</dbReference>
<dbReference type="EMBL" id="CP081297">
    <property type="protein sequence ID" value="QZD86454.1"/>
    <property type="molecule type" value="Genomic_DNA"/>
</dbReference>
<keyword evidence="2" id="KW-0645">Protease</keyword>
<sequence length="968" mass="105019">MKRLISTSIIALAVSACSTYSEAPMDAAIADAAVTDEAAAFEPAPLSQLVAEVDLPYDKFVLDNGLTVIVHEDRKAPLVGVSVWYDVGSKHEPKGKTGFAHLFEHLMFNGTENAPADWFEYIQQMGGTDTNGTTNPDRTNYFQTVPTGALDRVLMLESDRMGHLLDAVTQEKLDNQRGVVQNEKRQGDNNPFGLLRYEIFENLFPKGHRYHHSTIGSMGDLDAASMDDVRSWFTDHYGPNNAVLVLAGDLDTATARAKVEKWFGDIARGPEVNHPAITVPTLAESKTKTVTDQISTTRLYRMWTVPGSNSAESVPMNLASSVLGGLSSSRLDNALVREDPVAVSVSSFNFTMEDAGVFIVQADVKPGVDPEEVAAKLDAQIADFLATGPTADELERAKVSTMASVIRGLESVGGFGGKAPQLASGELFMNDAGYVERQLSQMAAATPDQVGALARKWLSRPVFNLVYNPGERTEGGENRGGAITGPDSLADIAQANYCAKESCDLSGIATTMQADRDTLPPLEPLTGLDFPDIERATLSNGMQVYFAHRDAVPTVSVRVEFDAGRAAENADTLGTQRLLLSTMGEGTQRLDSTEYAIAQERLGASVYNGFDADFTNFSLAALAPNLAPSLELLAETIRQPGLRANVIERERSQLLNALSSELKDPNSIADRTARQLIFGSHPYGLPSSGLGSSARLESLTADDLRMFHDKWLRPDNARIFVVGDTSLAEVTALLEASFGDWQAPATAKPQRNYDVAIPAPDQRIVLVNRPNSPQSVIYGAQVLDVRGRDQDITLLSASNEALGGGFLARINMNLREEKGWSYGAGSGVGNAFDRVYYGVRAPVQSDRTGDSIAEIRREITDFTDNRGVQPNELERIVNSNMRELPGQFETAGDVLGGLVNIVRFNRPDNYYETRAELFSKLTAAELDAEARRNLDEGNIVYVVVGDAEVVEPQLESLGLKVEVIEPQE</sequence>
<evidence type="ECO:0000313" key="7">
    <source>
        <dbReference type="Proteomes" id="UP000824280"/>
    </source>
</evidence>
<dbReference type="Gene3D" id="3.30.830.10">
    <property type="entry name" value="Metalloenzyme, LuxS/M16 peptidase-like"/>
    <property type="match status" value="4"/>
</dbReference>
<dbReference type="Proteomes" id="UP000824280">
    <property type="component" value="Chromosome"/>
</dbReference>
<dbReference type="Pfam" id="PF00675">
    <property type="entry name" value="Peptidase_M16"/>
    <property type="match status" value="2"/>
</dbReference>
<reference evidence="6 7" key="1">
    <citation type="submission" date="2021-08" db="EMBL/GenBank/DDBJ databases">
        <title>Comparative Genomics Analysis of the Genus Qipengyuania Reveals Extensive Genetic Diversity and Metabolic Versatility, Including the Description of Fifteen Novel Species.</title>
        <authorList>
            <person name="Liu Y."/>
        </authorList>
    </citation>
    <scope>NUCLEOTIDE SEQUENCE [LARGE SCALE GENOMIC DNA]</scope>
    <source>
        <strain evidence="6 7">1XM2-8</strain>
    </source>
</reference>
<comment type="similarity">
    <text evidence="1">Belongs to the peptidase M16 family.</text>
</comment>